<dbReference type="Proteomes" id="UP000447833">
    <property type="component" value="Unassembled WGS sequence"/>
</dbReference>
<feature type="compositionally biased region" description="Basic and acidic residues" evidence="1">
    <location>
        <begin position="68"/>
        <end position="77"/>
    </location>
</feature>
<evidence type="ECO:0000313" key="2">
    <source>
        <dbReference type="EMBL" id="MYL63661.1"/>
    </source>
</evidence>
<organism evidence="2 3">
    <name type="scientific">Guptibacillus hwajinpoensis</name>
    <dbReference type="NCBI Taxonomy" id="208199"/>
    <lineage>
        <taxon>Bacteria</taxon>
        <taxon>Bacillati</taxon>
        <taxon>Bacillota</taxon>
        <taxon>Bacilli</taxon>
        <taxon>Bacillales</taxon>
        <taxon>Guptibacillaceae</taxon>
        <taxon>Guptibacillus</taxon>
    </lineage>
</organism>
<dbReference type="Pfam" id="PF14071">
    <property type="entry name" value="YlbD_coat"/>
    <property type="match status" value="1"/>
</dbReference>
<protein>
    <recommendedName>
        <fullName evidence="4">Cytosolic protein</fullName>
    </recommendedName>
</protein>
<reference evidence="2 3" key="1">
    <citation type="submission" date="2019-11" db="EMBL/GenBank/DDBJ databases">
        <title>Genome sequences of 17 halophilic strains isolated from different environments.</title>
        <authorList>
            <person name="Furrow R.E."/>
        </authorList>
    </citation>
    <scope>NUCLEOTIDE SEQUENCE [LARGE SCALE GENOMIC DNA]</scope>
    <source>
        <strain evidence="2 3">22506_14_FS</strain>
    </source>
</reference>
<proteinExistence type="predicted"/>
<sequence length="138" mass="16086">MEVEVANLPEAKEKGSQKVQEFKTFVKAHPHVLKKVKQKEKTLQELFEEWMLFGEEDPSWYEENQEENPEKDREATNEKGIGSMIGAIKQMNFEEVQKGIEQFSGAVYSIQEVLSQFRKPKAQPPYSQSHSPFPFRHD</sequence>
<dbReference type="AlphaFoldDB" id="A0A845EYL7"/>
<dbReference type="EMBL" id="WMEY01000003">
    <property type="protein sequence ID" value="MYL63661.1"/>
    <property type="molecule type" value="Genomic_DNA"/>
</dbReference>
<feature type="compositionally biased region" description="Acidic residues" evidence="1">
    <location>
        <begin position="58"/>
        <end position="67"/>
    </location>
</feature>
<comment type="caution">
    <text evidence="2">The sequence shown here is derived from an EMBL/GenBank/DDBJ whole genome shotgun (WGS) entry which is preliminary data.</text>
</comment>
<feature type="region of interest" description="Disordered" evidence="1">
    <location>
        <begin position="58"/>
        <end position="77"/>
    </location>
</feature>
<accession>A0A845EYL7</accession>
<feature type="region of interest" description="Disordered" evidence="1">
    <location>
        <begin position="119"/>
        <end position="138"/>
    </location>
</feature>
<dbReference type="InterPro" id="IPR025953">
    <property type="entry name" value="YlbD_coat"/>
</dbReference>
<evidence type="ECO:0008006" key="4">
    <source>
        <dbReference type="Google" id="ProtNLM"/>
    </source>
</evidence>
<evidence type="ECO:0000313" key="3">
    <source>
        <dbReference type="Proteomes" id="UP000447833"/>
    </source>
</evidence>
<gene>
    <name evidence="2" type="ORF">GLW07_09885</name>
</gene>
<name>A0A845EYL7_9BACL</name>
<evidence type="ECO:0000256" key="1">
    <source>
        <dbReference type="SAM" id="MobiDB-lite"/>
    </source>
</evidence>